<dbReference type="Pfam" id="PF12146">
    <property type="entry name" value="Hydrolase_4"/>
    <property type="match status" value="1"/>
</dbReference>
<evidence type="ECO:0000313" key="2">
    <source>
        <dbReference type="EMBL" id="CAD8818389.1"/>
    </source>
</evidence>
<dbReference type="PANTHER" id="PTHR12277">
    <property type="entry name" value="ALPHA/BETA HYDROLASE DOMAIN-CONTAINING PROTEIN"/>
    <property type="match status" value="1"/>
</dbReference>
<feature type="domain" description="Serine aminopeptidase S33" evidence="1">
    <location>
        <begin position="84"/>
        <end position="207"/>
    </location>
</feature>
<organism evidence="2">
    <name type="scientific">Timspurckia oligopyrenoides</name>
    <dbReference type="NCBI Taxonomy" id="708627"/>
    <lineage>
        <taxon>Eukaryota</taxon>
        <taxon>Rhodophyta</taxon>
        <taxon>Bangiophyceae</taxon>
        <taxon>Porphyridiales</taxon>
        <taxon>Porphyridiaceae</taxon>
        <taxon>Timspurckia</taxon>
    </lineage>
</organism>
<dbReference type="EMBL" id="HBFP01003943">
    <property type="protein sequence ID" value="CAD8818389.1"/>
    <property type="molecule type" value="Transcribed_RNA"/>
</dbReference>
<dbReference type="InterPro" id="IPR022742">
    <property type="entry name" value="Hydrolase_4"/>
</dbReference>
<dbReference type="PANTHER" id="PTHR12277:SF81">
    <property type="entry name" value="PROTEIN ABHD13"/>
    <property type="match status" value="1"/>
</dbReference>
<protein>
    <recommendedName>
        <fullName evidence="1">Serine aminopeptidase S33 domain-containing protein</fullName>
    </recommendedName>
</protein>
<name>A0A7S1EQR2_9RHOD</name>
<gene>
    <name evidence="2" type="ORF">TOLI1172_LOCUS2778</name>
</gene>
<accession>A0A7S1EQR2</accession>
<dbReference type="GO" id="GO:0008474">
    <property type="term" value="F:palmitoyl-(protein) hydrolase activity"/>
    <property type="evidence" value="ECO:0007669"/>
    <property type="project" value="TreeGrafter"/>
</dbReference>
<dbReference type="SUPFAM" id="SSF53474">
    <property type="entry name" value="alpha/beta-Hydrolases"/>
    <property type="match status" value="1"/>
</dbReference>
<dbReference type="Gene3D" id="3.40.50.1820">
    <property type="entry name" value="alpha/beta hydrolase"/>
    <property type="match status" value="1"/>
</dbReference>
<reference evidence="2" key="1">
    <citation type="submission" date="2021-01" db="EMBL/GenBank/DDBJ databases">
        <authorList>
            <person name="Corre E."/>
            <person name="Pelletier E."/>
            <person name="Niang G."/>
            <person name="Scheremetjew M."/>
            <person name="Finn R."/>
            <person name="Kale V."/>
            <person name="Holt S."/>
            <person name="Cochrane G."/>
            <person name="Meng A."/>
            <person name="Brown T."/>
            <person name="Cohen L."/>
        </authorList>
    </citation>
    <scope>NUCLEOTIDE SEQUENCE</scope>
    <source>
        <strain evidence="2">CCMP3278</strain>
    </source>
</reference>
<evidence type="ECO:0000259" key="1">
    <source>
        <dbReference type="Pfam" id="PF12146"/>
    </source>
</evidence>
<dbReference type="AlphaFoldDB" id="A0A7S1EQR2"/>
<proteinExistence type="predicted"/>
<sequence length="301" mass="33715">MVVLWQGFLAVTGTLVGVVTASVYFLQELLLYHPNMPGREYDELPSNYRLPFEDIEIITDDNVKLHAWLITQSSLDATKNASTLLYFHGNAGNISHRLTDVRNFHNLVKCNILMVSYRGYGRSEGKPSERGLTLDAEAALKVAQKHPSIDSSKVFLFGRSIGGAVAISLASKAANSVRGIIVENTFLSINHMIDSAIPILKVFKMLNRNRWDNLAKVKDTHLPILFLTGRNDELIPPKHSQDLYHASKNAILRKIEFFEGASHNDTWFRGGTRYYETIAEFIEQSLAIDSSDTCSSISKNE</sequence>
<dbReference type="GO" id="GO:0016020">
    <property type="term" value="C:membrane"/>
    <property type="evidence" value="ECO:0007669"/>
    <property type="project" value="TreeGrafter"/>
</dbReference>
<dbReference type="InterPro" id="IPR029058">
    <property type="entry name" value="AB_hydrolase_fold"/>
</dbReference>